<dbReference type="Proteomes" id="UP000297910">
    <property type="component" value="Unassembled WGS sequence"/>
</dbReference>
<feature type="transmembrane region" description="Helical" evidence="1">
    <location>
        <begin position="101"/>
        <end position="122"/>
    </location>
</feature>
<keyword evidence="1" id="KW-1133">Transmembrane helix</keyword>
<evidence type="ECO:0000256" key="1">
    <source>
        <dbReference type="SAM" id="Phobius"/>
    </source>
</evidence>
<dbReference type="EMBL" id="PQXI01000322">
    <property type="protein sequence ID" value="TGO19987.1"/>
    <property type="molecule type" value="Genomic_DNA"/>
</dbReference>
<proteinExistence type="predicted"/>
<evidence type="ECO:0000313" key="3">
    <source>
        <dbReference type="Proteomes" id="UP000297910"/>
    </source>
</evidence>
<dbReference type="AlphaFoldDB" id="A0A4Z1FEJ9"/>
<name>A0A4Z1FEJ9_9HELO</name>
<accession>A0A4Z1FEJ9</accession>
<keyword evidence="3" id="KW-1185">Reference proteome</keyword>
<keyword evidence="1" id="KW-0812">Transmembrane</keyword>
<organism evidence="2 3">
    <name type="scientific">Botrytis paeoniae</name>
    <dbReference type="NCBI Taxonomy" id="278948"/>
    <lineage>
        <taxon>Eukaryota</taxon>
        <taxon>Fungi</taxon>
        <taxon>Dikarya</taxon>
        <taxon>Ascomycota</taxon>
        <taxon>Pezizomycotina</taxon>
        <taxon>Leotiomycetes</taxon>
        <taxon>Helotiales</taxon>
        <taxon>Sclerotiniaceae</taxon>
        <taxon>Botrytis</taxon>
    </lineage>
</organism>
<keyword evidence="1" id="KW-0472">Membrane</keyword>
<evidence type="ECO:0000313" key="2">
    <source>
        <dbReference type="EMBL" id="TGO19987.1"/>
    </source>
</evidence>
<gene>
    <name evidence="2" type="ORF">BPAE_0324g00050</name>
</gene>
<comment type="caution">
    <text evidence="2">The sequence shown here is derived from an EMBL/GenBank/DDBJ whole genome shotgun (WGS) entry which is preliminary data.</text>
</comment>
<sequence length="177" mass="18876">MIWSLYPSHLSEDTKMASIEMPTHPGSLRSTPTGQDLVVFSSERLATDTSLSNPASLASSGTDDLNADLEIPAPYVAPTKSGSRRALWGWLKHTEIKTSPLTLVITLLGLIAAVIYGTSTWIQSSTAADATAKANRLALFTACVSFPDQPNIVNSTSCRANSNASLDGLVYTRHSSH</sequence>
<protein>
    <submittedName>
        <fullName evidence="2">Uncharacterized protein</fullName>
    </submittedName>
</protein>
<reference evidence="2 3" key="1">
    <citation type="submission" date="2017-12" db="EMBL/GenBank/DDBJ databases">
        <title>Comparative genomics of Botrytis spp.</title>
        <authorList>
            <person name="Valero-Jimenez C.A."/>
            <person name="Tapia P."/>
            <person name="Veloso J."/>
            <person name="Silva-Moreno E."/>
            <person name="Staats M."/>
            <person name="Valdes J.H."/>
            <person name="Van Kan J.A.L."/>
        </authorList>
    </citation>
    <scope>NUCLEOTIDE SEQUENCE [LARGE SCALE GENOMIC DNA]</scope>
    <source>
        <strain evidence="2 3">Bp0003</strain>
    </source>
</reference>